<protein>
    <submittedName>
        <fullName evidence="6">Agmatinase</fullName>
        <ecNumber evidence="6">3.5.3.11</ecNumber>
    </submittedName>
</protein>
<dbReference type="InterPro" id="IPR005925">
    <property type="entry name" value="Agmatinase-rel"/>
</dbReference>
<gene>
    <name evidence="6" type="primary">speB_2</name>
    <name evidence="6" type="ORF">TRL7639_00617</name>
</gene>
<dbReference type="PROSITE" id="PS51409">
    <property type="entry name" value="ARGINASE_2"/>
    <property type="match status" value="1"/>
</dbReference>
<dbReference type="Proteomes" id="UP000193077">
    <property type="component" value="Unassembled WGS sequence"/>
</dbReference>
<dbReference type="InterPro" id="IPR020855">
    <property type="entry name" value="Ureohydrolase_Mn_BS"/>
</dbReference>
<organism evidence="6 7">
    <name type="scientific">Falsiruegeria litorea R37</name>
    <dbReference type="NCBI Taxonomy" id="1200284"/>
    <lineage>
        <taxon>Bacteria</taxon>
        <taxon>Pseudomonadati</taxon>
        <taxon>Pseudomonadota</taxon>
        <taxon>Alphaproteobacteria</taxon>
        <taxon>Rhodobacterales</taxon>
        <taxon>Roseobacteraceae</taxon>
        <taxon>Falsiruegeria</taxon>
    </lineage>
</organism>
<dbReference type="GO" id="GO:0008783">
    <property type="term" value="F:agmatinase activity"/>
    <property type="evidence" value="ECO:0007669"/>
    <property type="project" value="UniProtKB-EC"/>
</dbReference>
<dbReference type="PIRSF" id="PIRSF036979">
    <property type="entry name" value="Arginase"/>
    <property type="match status" value="1"/>
</dbReference>
<keyword evidence="3 5" id="KW-0378">Hydrolase</keyword>
<dbReference type="SUPFAM" id="SSF52768">
    <property type="entry name" value="Arginase/deacetylase"/>
    <property type="match status" value="1"/>
</dbReference>
<dbReference type="InterPro" id="IPR023696">
    <property type="entry name" value="Ureohydrolase_dom_sf"/>
</dbReference>
<keyword evidence="2 4" id="KW-0479">Metal-binding</keyword>
<dbReference type="OrthoDB" id="9788689at2"/>
<keyword evidence="4" id="KW-0464">Manganese</keyword>
<feature type="binding site" evidence="4">
    <location>
        <position position="208"/>
    </location>
    <ligand>
        <name>Mn(2+)</name>
        <dbReference type="ChEBI" id="CHEBI:29035"/>
        <label>1</label>
    </ligand>
</feature>
<accession>A0A1Y5RPB4</accession>
<dbReference type="InterPro" id="IPR006035">
    <property type="entry name" value="Ureohydrolase"/>
</dbReference>
<feature type="binding site" evidence="4">
    <location>
        <position position="128"/>
    </location>
    <ligand>
        <name>Mn(2+)</name>
        <dbReference type="ChEBI" id="CHEBI:29035"/>
        <label>1</label>
    </ligand>
</feature>
<feature type="binding site" evidence="4">
    <location>
        <position position="130"/>
    </location>
    <ligand>
        <name>Mn(2+)</name>
        <dbReference type="ChEBI" id="CHEBI:29035"/>
        <label>1</label>
    </ligand>
</feature>
<evidence type="ECO:0000313" key="7">
    <source>
        <dbReference type="Proteomes" id="UP000193077"/>
    </source>
</evidence>
<evidence type="ECO:0000256" key="5">
    <source>
        <dbReference type="RuleBase" id="RU003684"/>
    </source>
</evidence>
<evidence type="ECO:0000256" key="4">
    <source>
        <dbReference type="PIRSR" id="PIRSR036979-1"/>
    </source>
</evidence>
<dbReference type="NCBIfam" id="TIGR01230">
    <property type="entry name" value="agmatinase"/>
    <property type="match status" value="1"/>
</dbReference>
<evidence type="ECO:0000256" key="1">
    <source>
        <dbReference type="ARBA" id="ARBA00009227"/>
    </source>
</evidence>
<dbReference type="PROSITE" id="PS01053">
    <property type="entry name" value="ARGINASE_1"/>
    <property type="match status" value="1"/>
</dbReference>
<comment type="similarity">
    <text evidence="1">Belongs to the arginase family. Agmatinase subfamily.</text>
</comment>
<evidence type="ECO:0000256" key="3">
    <source>
        <dbReference type="ARBA" id="ARBA00022801"/>
    </source>
</evidence>
<comment type="cofactor">
    <cofactor evidence="4">
        <name>Mn(2+)</name>
        <dbReference type="ChEBI" id="CHEBI:29035"/>
    </cofactor>
    <text evidence="4">Binds 2 manganese ions per subunit.</text>
</comment>
<dbReference type="GO" id="GO:0046872">
    <property type="term" value="F:metal ion binding"/>
    <property type="evidence" value="ECO:0007669"/>
    <property type="project" value="UniProtKB-KW"/>
</dbReference>
<evidence type="ECO:0000313" key="6">
    <source>
        <dbReference type="EMBL" id="SLN21875.1"/>
    </source>
</evidence>
<dbReference type="CDD" id="cd11593">
    <property type="entry name" value="Agmatinase-like_2"/>
    <property type="match status" value="1"/>
</dbReference>
<dbReference type="EC" id="3.5.3.11" evidence="6"/>
<dbReference type="PANTHER" id="PTHR11358:SF26">
    <property type="entry name" value="GUANIDINO ACID HYDROLASE, MITOCHONDRIAL"/>
    <property type="match status" value="1"/>
</dbReference>
<name>A0A1Y5RPB4_9RHOB</name>
<dbReference type="AlphaFoldDB" id="A0A1Y5RPB4"/>
<proteinExistence type="inferred from homology"/>
<dbReference type="Pfam" id="PF00491">
    <property type="entry name" value="Arginase"/>
    <property type="match status" value="1"/>
</dbReference>
<feature type="binding site" evidence="4">
    <location>
        <position position="132"/>
    </location>
    <ligand>
        <name>Mn(2+)</name>
        <dbReference type="ChEBI" id="CHEBI:29035"/>
        <label>1</label>
    </ligand>
</feature>
<dbReference type="RefSeq" id="WP_085794310.1">
    <property type="nucleotide sequence ID" value="NZ_FWFO01000001.1"/>
</dbReference>
<reference evidence="6 7" key="1">
    <citation type="submission" date="2017-03" db="EMBL/GenBank/DDBJ databases">
        <authorList>
            <person name="Afonso C.L."/>
            <person name="Miller P.J."/>
            <person name="Scott M.A."/>
            <person name="Spackman E."/>
            <person name="Goraichik I."/>
            <person name="Dimitrov K.M."/>
            <person name="Suarez D.L."/>
            <person name="Swayne D.E."/>
        </authorList>
    </citation>
    <scope>NUCLEOTIDE SEQUENCE [LARGE SCALE GENOMIC DNA]</scope>
    <source>
        <strain evidence="6 7">CECT 7639</strain>
    </source>
</reference>
<feature type="binding site" evidence="4">
    <location>
        <position position="105"/>
    </location>
    <ligand>
        <name>Mn(2+)</name>
        <dbReference type="ChEBI" id="CHEBI:29035"/>
        <label>1</label>
    </ligand>
</feature>
<sequence length="277" mass="29920">MITHAQVEDLGPDDLALMGVPLDLHSSFLQGPAFAPTRIREALHSGAANLTAEDGTDLGMTDRVKDTGDVDVFEQRGPEPIAAIEAGAGSRLDTGARLLSLGGDHSVSFPLIKAHADRHDGLNVLHIDAHPDLYDQQDIGPLGHGCPFARVMETGQVKRLMQVGIRTMNAHQREQAERFGVEVVDMHGWRADLTPEFDGPVYLSLDLDGLDPAFAPGVSHHEPGGLSTREVIDLIARFKGQLVGADIVELNPHRDPYGITAMVAAKFVKEIGARFLR</sequence>
<dbReference type="EMBL" id="FWFO01000001">
    <property type="protein sequence ID" value="SLN21875.1"/>
    <property type="molecule type" value="Genomic_DNA"/>
</dbReference>
<keyword evidence="7" id="KW-1185">Reference proteome</keyword>
<evidence type="ECO:0000256" key="2">
    <source>
        <dbReference type="ARBA" id="ARBA00022723"/>
    </source>
</evidence>
<dbReference type="GO" id="GO:0033389">
    <property type="term" value="P:putrescine biosynthetic process from arginine, via agmatine"/>
    <property type="evidence" value="ECO:0007669"/>
    <property type="project" value="TreeGrafter"/>
</dbReference>
<dbReference type="PANTHER" id="PTHR11358">
    <property type="entry name" value="ARGINASE/AGMATINASE"/>
    <property type="match status" value="1"/>
</dbReference>
<feature type="binding site" evidence="4">
    <location>
        <position position="206"/>
    </location>
    <ligand>
        <name>Mn(2+)</name>
        <dbReference type="ChEBI" id="CHEBI:29035"/>
        <label>1</label>
    </ligand>
</feature>
<dbReference type="Gene3D" id="3.40.800.10">
    <property type="entry name" value="Ureohydrolase domain"/>
    <property type="match status" value="1"/>
</dbReference>